<geneLocation type="plasmid" evidence="1 2">
    <name>pSMR1-6</name>
</geneLocation>
<sequence>MRVFRGSHLKLVLAEFPLLFAISYFQIQVSEKGLRALWSTDRMAIFLVHWMIYV</sequence>
<keyword evidence="2" id="KW-1185">Reference proteome</keyword>
<dbReference type="KEGG" id="spse:SULPSESMR1_03563"/>
<organism evidence="1 2">
    <name type="scientific">Pseudosulfitobacter pseudonitzschiae</name>
    <dbReference type="NCBI Taxonomy" id="1402135"/>
    <lineage>
        <taxon>Bacteria</taxon>
        <taxon>Pseudomonadati</taxon>
        <taxon>Pseudomonadota</taxon>
        <taxon>Alphaproteobacteria</taxon>
        <taxon>Rhodobacterales</taxon>
        <taxon>Roseobacteraceae</taxon>
        <taxon>Pseudosulfitobacter</taxon>
    </lineage>
</organism>
<dbReference type="AlphaFoldDB" id="A0A221K9D4"/>
<dbReference type="EMBL" id="CP022421">
    <property type="protein sequence ID" value="ASM75606.1"/>
    <property type="molecule type" value="Genomic_DNA"/>
</dbReference>
<dbReference type="Proteomes" id="UP000199754">
    <property type="component" value="Plasmid pSMR1-6"/>
</dbReference>
<name>A0A221K9D4_9RHOB</name>
<protein>
    <submittedName>
        <fullName evidence="1">Uncharacterized protein</fullName>
    </submittedName>
</protein>
<reference evidence="1 2" key="1">
    <citation type="submission" date="2017-07" db="EMBL/GenBank/DDBJ databases">
        <title>Genome Sequence of Sulfitobacter pseudonitzschiae Strain SMR1 Isolated from a culture of the Diatom Skeletonema marinoi.</title>
        <authorList>
            <person name="Topel M."/>
            <person name="Pinder M.I.M."/>
            <person name="Johansson O.N."/>
            <person name="Kourtchenko O."/>
            <person name="Godhe A."/>
            <person name="Clarke A.K."/>
        </authorList>
    </citation>
    <scope>NUCLEOTIDE SEQUENCE [LARGE SCALE GENOMIC DNA]</scope>
    <source>
        <strain evidence="1 2">SMR1</strain>
        <plasmid evidence="1 2">pSMR1-6</plasmid>
    </source>
</reference>
<proteinExistence type="predicted"/>
<evidence type="ECO:0000313" key="2">
    <source>
        <dbReference type="Proteomes" id="UP000199754"/>
    </source>
</evidence>
<accession>A0A221K9D4</accession>
<keyword evidence="1" id="KW-0614">Plasmid</keyword>
<gene>
    <name evidence="1" type="ORF">SULPSESMR1_03563</name>
</gene>
<evidence type="ECO:0000313" key="1">
    <source>
        <dbReference type="EMBL" id="ASM75606.1"/>
    </source>
</evidence>